<proteinExistence type="predicted"/>
<dbReference type="AlphaFoldDB" id="A0AAX0S457"/>
<sequence>MAYKYSKGWFVKQLKDAEIRYHPIERRKLELYKTHILRRLYEDLQKEKP</sequence>
<dbReference type="EMBL" id="CP030926">
    <property type="protein sequence ID" value="AXN37159.1"/>
    <property type="molecule type" value="Genomic_DNA"/>
</dbReference>
<evidence type="ECO:0000313" key="4">
    <source>
        <dbReference type="Proteomes" id="UP000260457"/>
    </source>
</evidence>
<name>A0AAX0S457_9BACI</name>
<evidence type="ECO:0000313" key="1">
    <source>
        <dbReference type="EMBL" id="AXN37159.1"/>
    </source>
</evidence>
<keyword evidence="4" id="KW-1185">Reference proteome</keyword>
<organism evidence="2 3">
    <name type="scientific">Peribacillus butanolivorans</name>
    <dbReference type="NCBI Taxonomy" id="421767"/>
    <lineage>
        <taxon>Bacteria</taxon>
        <taxon>Bacillati</taxon>
        <taxon>Bacillota</taxon>
        <taxon>Bacilli</taxon>
        <taxon>Bacillales</taxon>
        <taxon>Bacillaceae</taxon>
        <taxon>Peribacillus</taxon>
    </lineage>
</organism>
<reference evidence="2 3" key="1">
    <citation type="submission" date="2017-09" db="EMBL/GenBank/DDBJ databases">
        <title>Large-scale bioinformatics analysis of Bacillus genomes uncovers conserved roles of natural products in bacterial physiology.</title>
        <authorList>
            <consortium name="Agbiome Team Llc"/>
            <person name="Bleich R.M."/>
            <person name="Kirk G.J."/>
            <person name="Santa Maria K.C."/>
            <person name="Allen S.E."/>
            <person name="Farag S."/>
            <person name="Shank E.A."/>
            <person name="Bowers A."/>
        </authorList>
    </citation>
    <scope>NUCLEOTIDE SEQUENCE [LARGE SCALE GENOMIC DNA]</scope>
    <source>
        <strain evidence="2 3">AFS003229</strain>
    </source>
</reference>
<dbReference type="Pfam" id="PF11121">
    <property type="entry name" value="DUF2639"/>
    <property type="match status" value="1"/>
</dbReference>
<accession>A0AAX0S457</accession>
<dbReference type="EMBL" id="NUEQ01000025">
    <property type="protein sequence ID" value="PEJ32241.1"/>
    <property type="molecule type" value="Genomic_DNA"/>
</dbReference>
<dbReference type="InterPro" id="IPR022580">
    <property type="entry name" value="DUF2639"/>
</dbReference>
<evidence type="ECO:0000313" key="3">
    <source>
        <dbReference type="Proteomes" id="UP000220106"/>
    </source>
</evidence>
<protein>
    <submittedName>
        <fullName evidence="2">DUF2639 domain-containing protein</fullName>
    </submittedName>
</protein>
<dbReference type="Proteomes" id="UP000220106">
    <property type="component" value="Unassembled WGS sequence"/>
</dbReference>
<dbReference type="GeneID" id="97412974"/>
<dbReference type="Proteomes" id="UP000260457">
    <property type="component" value="Chromosome"/>
</dbReference>
<dbReference type="KEGG" id="pbut:DTO10_01280"/>
<evidence type="ECO:0000313" key="2">
    <source>
        <dbReference type="EMBL" id="PEJ32241.1"/>
    </source>
</evidence>
<dbReference type="RefSeq" id="WP_083450787.1">
    <property type="nucleotide sequence ID" value="NZ_CP030926.1"/>
</dbReference>
<gene>
    <name evidence="2" type="ORF">CN689_14020</name>
    <name evidence="1" type="ORF">DTO10_01280</name>
</gene>
<reference evidence="1 4" key="2">
    <citation type="submission" date="2018-07" db="EMBL/GenBank/DDBJ databases">
        <title>The molecular basis for the intramolecular migration of carboxyl group in the catabolism of para-hydroxybenzoate via gentisate.</title>
        <authorList>
            <person name="Zhao H."/>
            <person name="Xu Y."/>
            <person name="Lin S."/>
            <person name="Spain J.C."/>
            <person name="Zhou N.-Y."/>
        </authorList>
    </citation>
    <scope>NUCLEOTIDE SEQUENCE [LARGE SCALE GENOMIC DNA]</scope>
    <source>
        <strain evidence="1 4">PHB-7a</strain>
    </source>
</reference>